<dbReference type="Proteomes" id="UP001055115">
    <property type="component" value="Unassembled WGS sequence"/>
</dbReference>
<name>A0AA37PCC2_9PEZI</name>
<dbReference type="EMBL" id="BQXU01000030">
    <property type="protein sequence ID" value="GKT49597.1"/>
    <property type="molecule type" value="Genomic_DNA"/>
</dbReference>
<keyword evidence="2" id="KW-1185">Reference proteome</keyword>
<protein>
    <submittedName>
        <fullName evidence="1">Uncharacterized protein</fullName>
    </submittedName>
</protein>
<organism evidence="1 2">
    <name type="scientific">Colletotrichum spaethianum</name>
    <dbReference type="NCBI Taxonomy" id="700344"/>
    <lineage>
        <taxon>Eukaryota</taxon>
        <taxon>Fungi</taxon>
        <taxon>Dikarya</taxon>
        <taxon>Ascomycota</taxon>
        <taxon>Pezizomycotina</taxon>
        <taxon>Sordariomycetes</taxon>
        <taxon>Hypocreomycetidae</taxon>
        <taxon>Glomerellales</taxon>
        <taxon>Glomerellaceae</taxon>
        <taxon>Colletotrichum</taxon>
        <taxon>Colletotrichum spaethianum species complex</taxon>
    </lineage>
</organism>
<sequence length="197" mass="22517">MFGSPGTHPTTYEQERARVGNDWSTYYASHPDLRGIPGLVFRGTPGQPVSNGGWDAFGLFFDGIRAPSKENQLKVASTARNYFQILYMWLTRIPAQGLIDQNFLTTFGTDYAQRYNKDPQACCSEDNFIVMITFIEARKEATGRLVDPSGFERLLHFLDLCIRETKERLWDLPPRIRNVIGETTSSLTPKFRVRLTR</sequence>
<comment type="caution">
    <text evidence="1">The sequence shown here is derived from an EMBL/GenBank/DDBJ whole genome shotgun (WGS) entry which is preliminary data.</text>
</comment>
<accession>A0AA37PCC2</accession>
<reference evidence="1 2" key="1">
    <citation type="submission" date="2022-03" db="EMBL/GenBank/DDBJ databases">
        <title>Genome data of Colletotrichum spp.</title>
        <authorList>
            <person name="Utami Y.D."/>
            <person name="Hiruma K."/>
        </authorList>
    </citation>
    <scope>NUCLEOTIDE SEQUENCE [LARGE SCALE GENOMIC DNA]</scope>
    <source>
        <strain evidence="1 2">MAFF 239500</strain>
    </source>
</reference>
<gene>
    <name evidence="1" type="ORF">ColSpa_09778</name>
</gene>
<evidence type="ECO:0000313" key="2">
    <source>
        <dbReference type="Proteomes" id="UP001055115"/>
    </source>
</evidence>
<evidence type="ECO:0000313" key="1">
    <source>
        <dbReference type="EMBL" id="GKT49597.1"/>
    </source>
</evidence>
<dbReference type="AlphaFoldDB" id="A0AA37PCC2"/>
<dbReference type="GeneID" id="73330580"/>
<dbReference type="RefSeq" id="XP_049131947.1">
    <property type="nucleotide sequence ID" value="XM_049275990.1"/>
</dbReference>
<proteinExistence type="predicted"/>